<dbReference type="PROSITE" id="PS50056">
    <property type="entry name" value="TYR_PHOSPHATASE_2"/>
    <property type="match status" value="1"/>
</dbReference>
<dbReference type="InterPro" id="IPR000387">
    <property type="entry name" value="Tyr_Pase_dom"/>
</dbReference>
<sequence>MDLILDNLYLGDLNDASNYYRLQQMVITKNINLFKQGVTHILQVAAGFKPMFPKEFRYKVINILDMPYVNIMKHFPTAIQFIKEAISSGGTVLVHCYAGISRSASCVIAYLMQESSMPFFEAMSYVRKRRHIVFPNFGFQRQLMDFERLVKSRQHHQAQSQSPNKKHSEKLSLSNQKTDKYSTAVKTQQISQILSSDTKPQRKQSDNILTHTQPQLQPLSKIYASSFQVKKQNSEQQSSQTQPVSLIESRRLTNAPNDIPNIQIKNRNLRAQSQYHDQRQEENTPQVRQVKGASLSPKKSSNNQDQITSEPYYNTPQQQPAKKLLGDNGLTNQIIAAQTFNSRPRTESTHNPVIKDVISKHQFQGHQNTVDKMVKNLGSLHMASKSPQSRPNKFLDKNLNFSQSFKQNPLVNYGCNQCSTMLFNSREIIDHQNGLSLLQQMKNNNFMGNQQLPTNLGANPSLGECSCIFILKKDWISEQNNRINGATPVQIECPKKGCGNKLGQYSWNGLKCNCGKFISPAFQISKTKIKIITSSILNGGSMNGNMNGLDFGSFTDKLQLEKTNSQNNQYVGVLGLDNQIFNKKKGEHINSRSQHSSTYQQQSNRLSSLNNNNYEAISPKRNVQEYQKVLHPQNLLLQKPYQMSSPEKKQQLELEKIYNSSAQKQVSYRQQYSQQQQQQQQQQNSNQKNNVLQNSINGSLQNVIIKPRGISGNIQNHYSPIKKLILV</sequence>
<dbReference type="InParanoid" id="A0A078BBG4"/>
<feature type="domain" description="Tyrosine specific protein phosphatases" evidence="7">
    <location>
        <begin position="73"/>
        <end position="130"/>
    </location>
</feature>
<dbReference type="PANTHER" id="PTHR45848:SF4">
    <property type="entry name" value="DUAL SPECIFICITY PROTEIN PHOSPHATASE 12"/>
    <property type="match status" value="1"/>
</dbReference>
<keyword evidence="3" id="KW-0378">Hydrolase</keyword>
<reference evidence="8 9" key="1">
    <citation type="submission" date="2014-06" db="EMBL/GenBank/DDBJ databases">
        <authorList>
            <person name="Swart Estienne"/>
        </authorList>
    </citation>
    <scope>NUCLEOTIDE SEQUENCE [LARGE SCALE GENOMIC DNA]</scope>
    <source>
        <strain evidence="8 9">130c</strain>
    </source>
</reference>
<dbReference type="InterPro" id="IPR000340">
    <property type="entry name" value="Dual-sp_phosphatase_cat-dom"/>
</dbReference>
<feature type="region of interest" description="Disordered" evidence="5">
    <location>
        <begin position="150"/>
        <end position="184"/>
    </location>
</feature>
<dbReference type="InterPro" id="IPR016130">
    <property type="entry name" value="Tyr_Pase_AS"/>
</dbReference>
<feature type="domain" description="Tyrosine-protein phosphatase" evidence="6">
    <location>
        <begin position="1"/>
        <end position="152"/>
    </location>
</feature>
<dbReference type="GO" id="GO:0004725">
    <property type="term" value="F:protein tyrosine phosphatase activity"/>
    <property type="evidence" value="ECO:0007669"/>
    <property type="project" value="UniProtKB-EC"/>
</dbReference>
<dbReference type="PROSITE" id="PS00383">
    <property type="entry name" value="TYR_PHOSPHATASE_1"/>
    <property type="match status" value="1"/>
</dbReference>
<protein>
    <recommendedName>
        <fullName evidence="2">protein-tyrosine-phosphatase</fullName>
        <ecNumber evidence="2">3.1.3.48</ecNumber>
    </recommendedName>
</protein>
<evidence type="ECO:0000256" key="5">
    <source>
        <dbReference type="SAM" id="MobiDB-lite"/>
    </source>
</evidence>
<gene>
    <name evidence="8" type="primary">Contig14914.g15892</name>
    <name evidence="8" type="ORF">STYLEM_20041</name>
</gene>
<dbReference type="InterPro" id="IPR029021">
    <property type="entry name" value="Prot-tyrosine_phosphatase-like"/>
</dbReference>
<dbReference type="SMART" id="SM00195">
    <property type="entry name" value="DSPc"/>
    <property type="match status" value="1"/>
</dbReference>
<evidence type="ECO:0000313" key="8">
    <source>
        <dbReference type="EMBL" id="CDW90893.1"/>
    </source>
</evidence>
<keyword evidence="9" id="KW-1185">Reference proteome</keyword>
<dbReference type="PANTHER" id="PTHR45848">
    <property type="entry name" value="DUAL SPECIFICITY PROTEIN PHOSPHATASE 12 FAMILY MEMBER"/>
    <property type="match status" value="1"/>
</dbReference>
<feature type="region of interest" description="Disordered" evidence="5">
    <location>
        <begin position="272"/>
        <end position="324"/>
    </location>
</feature>
<dbReference type="OrthoDB" id="2017893at2759"/>
<keyword evidence="4" id="KW-0904">Protein phosphatase</keyword>
<name>A0A078BBG4_STYLE</name>
<dbReference type="EC" id="3.1.3.48" evidence="2"/>
<dbReference type="Gene3D" id="3.90.190.10">
    <property type="entry name" value="Protein tyrosine phosphatase superfamily"/>
    <property type="match status" value="1"/>
</dbReference>
<evidence type="ECO:0000259" key="7">
    <source>
        <dbReference type="PROSITE" id="PS50056"/>
    </source>
</evidence>
<feature type="compositionally biased region" description="Polar residues" evidence="5">
    <location>
        <begin position="297"/>
        <end position="320"/>
    </location>
</feature>
<dbReference type="Pfam" id="PF00782">
    <property type="entry name" value="DSPc"/>
    <property type="match status" value="1"/>
</dbReference>
<evidence type="ECO:0000256" key="4">
    <source>
        <dbReference type="ARBA" id="ARBA00022912"/>
    </source>
</evidence>
<accession>A0A078BBG4</accession>
<proteinExistence type="inferred from homology"/>
<dbReference type="SUPFAM" id="SSF52799">
    <property type="entry name" value="(Phosphotyrosine protein) phosphatases II"/>
    <property type="match status" value="1"/>
</dbReference>
<evidence type="ECO:0000313" key="9">
    <source>
        <dbReference type="Proteomes" id="UP000039865"/>
    </source>
</evidence>
<dbReference type="EMBL" id="CCKQ01018894">
    <property type="protein sequence ID" value="CDW90893.1"/>
    <property type="molecule type" value="Genomic_DNA"/>
</dbReference>
<comment type="similarity">
    <text evidence="1">Belongs to the protein-tyrosine phosphatase family. Non-receptor class dual specificity subfamily.</text>
</comment>
<dbReference type="PROSITE" id="PS50054">
    <property type="entry name" value="TYR_PHOSPHATASE_DUAL"/>
    <property type="match status" value="1"/>
</dbReference>
<dbReference type="Proteomes" id="UP000039865">
    <property type="component" value="Unassembled WGS sequence"/>
</dbReference>
<dbReference type="CDD" id="cd14498">
    <property type="entry name" value="DSP"/>
    <property type="match status" value="1"/>
</dbReference>
<organism evidence="8 9">
    <name type="scientific">Stylonychia lemnae</name>
    <name type="common">Ciliate</name>
    <dbReference type="NCBI Taxonomy" id="5949"/>
    <lineage>
        <taxon>Eukaryota</taxon>
        <taxon>Sar</taxon>
        <taxon>Alveolata</taxon>
        <taxon>Ciliophora</taxon>
        <taxon>Intramacronucleata</taxon>
        <taxon>Spirotrichea</taxon>
        <taxon>Stichotrichia</taxon>
        <taxon>Sporadotrichida</taxon>
        <taxon>Oxytrichidae</taxon>
        <taxon>Stylonychinae</taxon>
        <taxon>Stylonychia</taxon>
    </lineage>
</organism>
<dbReference type="AlphaFoldDB" id="A0A078BBG4"/>
<evidence type="ECO:0000259" key="6">
    <source>
        <dbReference type="PROSITE" id="PS50054"/>
    </source>
</evidence>
<dbReference type="GO" id="GO:0008138">
    <property type="term" value="F:protein tyrosine/serine/threonine phosphatase activity"/>
    <property type="evidence" value="ECO:0007669"/>
    <property type="project" value="TreeGrafter"/>
</dbReference>
<evidence type="ECO:0000256" key="3">
    <source>
        <dbReference type="ARBA" id="ARBA00022801"/>
    </source>
</evidence>
<evidence type="ECO:0000256" key="1">
    <source>
        <dbReference type="ARBA" id="ARBA00008601"/>
    </source>
</evidence>
<dbReference type="InterPro" id="IPR020422">
    <property type="entry name" value="TYR_PHOSPHATASE_DUAL_dom"/>
</dbReference>
<evidence type="ECO:0000256" key="2">
    <source>
        <dbReference type="ARBA" id="ARBA00013064"/>
    </source>
</evidence>